<dbReference type="Proteomes" id="UP000663873">
    <property type="component" value="Unassembled WGS sequence"/>
</dbReference>
<comment type="caution">
    <text evidence="2">The sequence shown here is derived from an EMBL/GenBank/DDBJ whole genome shotgun (WGS) entry which is preliminary data.</text>
</comment>
<organism evidence="2 3">
    <name type="scientific">Rotaria socialis</name>
    <dbReference type="NCBI Taxonomy" id="392032"/>
    <lineage>
        <taxon>Eukaryota</taxon>
        <taxon>Metazoa</taxon>
        <taxon>Spiralia</taxon>
        <taxon>Gnathifera</taxon>
        <taxon>Rotifera</taxon>
        <taxon>Eurotatoria</taxon>
        <taxon>Bdelloidea</taxon>
        <taxon>Philodinida</taxon>
        <taxon>Philodinidae</taxon>
        <taxon>Rotaria</taxon>
    </lineage>
</organism>
<dbReference type="EMBL" id="CAJOBP010000295">
    <property type="protein sequence ID" value="CAF4157105.1"/>
    <property type="molecule type" value="Genomic_DNA"/>
</dbReference>
<dbReference type="Proteomes" id="UP000663825">
    <property type="component" value="Unassembled WGS sequence"/>
</dbReference>
<dbReference type="InterPro" id="IPR015422">
    <property type="entry name" value="PyrdxlP-dep_Trfase_small"/>
</dbReference>
<evidence type="ECO:0000313" key="1">
    <source>
        <dbReference type="EMBL" id="CAF3033720.1"/>
    </source>
</evidence>
<dbReference type="Gene3D" id="3.40.640.10">
    <property type="entry name" value="Type I PLP-dependent aspartate aminotransferase-like (Major domain)"/>
    <property type="match status" value="1"/>
</dbReference>
<dbReference type="Gene3D" id="3.90.1150.10">
    <property type="entry name" value="Aspartate Aminotransferase, domain 1"/>
    <property type="match status" value="1"/>
</dbReference>
<dbReference type="EMBL" id="CAJNXB010000187">
    <property type="protein sequence ID" value="CAF3033720.1"/>
    <property type="molecule type" value="Genomic_DNA"/>
</dbReference>
<dbReference type="InterPro" id="IPR015421">
    <property type="entry name" value="PyrdxlP-dep_Trfase_major"/>
</dbReference>
<sequence length="118" mass="13868">METLSIRAQRFSDDSSGFVSNYNFVKKNQYEGEPNPIGICNLEIAENQLCELELVKRLQSIQTWKAYYNYYSLPAGELTLRQQLCHLFEDILQFDPFSNLLLTNNYILFLIKSMHLVY</sequence>
<reference evidence="2" key="1">
    <citation type="submission" date="2021-02" db="EMBL/GenBank/DDBJ databases">
        <authorList>
            <person name="Nowell W R."/>
        </authorList>
    </citation>
    <scope>NUCLEOTIDE SEQUENCE</scope>
</reference>
<protein>
    <submittedName>
        <fullName evidence="2">Uncharacterized protein</fullName>
    </submittedName>
</protein>
<name>A0A819Z274_9BILA</name>
<gene>
    <name evidence="1" type="ORF">TIS948_LOCUS3131</name>
    <name evidence="2" type="ORF">UJA718_LOCUS3826</name>
</gene>
<dbReference type="OrthoDB" id="691673at2759"/>
<dbReference type="AlphaFoldDB" id="A0A819Z274"/>
<evidence type="ECO:0000313" key="2">
    <source>
        <dbReference type="EMBL" id="CAF4157105.1"/>
    </source>
</evidence>
<evidence type="ECO:0000313" key="3">
    <source>
        <dbReference type="Proteomes" id="UP000663873"/>
    </source>
</evidence>
<accession>A0A819Z274</accession>
<proteinExistence type="predicted"/>
<keyword evidence="3" id="KW-1185">Reference proteome</keyword>